<gene>
    <name evidence="1" type="ORF">GCM10009102_22600</name>
</gene>
<reference evidence="1 2" key="1">
    <citation type="journal article" date="2019" name="Int. J. Syst. Evol. Microbiol.">
        <title>The Global Catalogue of Microorganisms (GCM) 10K type strain sequencing project: providing services to taxonomists for standard genome sequencing and annotation.</title>
        <authorList>
            <consortium name="The Broad Institute Genomics Platform"/>
            <consortium name="The Broad Institute Genome Sequencing Center for Infectious Disease"/>
            <person name="Wu L."/>
            <person name="Ma J."/>
        </authorList>
    </citation>
    <scope>NUCLEOTIDE SEQUENCE [LARGE SCALE GENOMIC DNA]</scope>
    <source>
        <strain evidence="1 2">JCM 14603</strain>
    </source>
</reference>
<accession>A0ABN1HWT4</accession>
<evidence type="ECO:0000313" key="2">
    <source>
        <dbReference type="Proteomes" id="UP001500238"/>
    </source>
</evidence>
<proteinExistence type="predicted"/>
<keyword evidence="2" id="KW-1185">Reference proteome</keyword>
<name>A0ABN1HWT4_9SPHN</name>
<evidence type="ECO:0000313" key="1">
    <source>
        <dbReference type="EMBL" id="GAA0671207.1"/>
    </source>
</evidence>
<sequence>MRHSRVALHPFARAARVVVTLDPIANPPPIPAVPPNILIEISQPWIVKPAAPAHARRNDDQE</sequence>
<organism evidence="1 2">
    <name type="scientific">Sphingomonas insulae</name>
    <dbReference type="NCBI Taxonomy" id="424800"/>
    <lineage>
        <taxon>Bacteria</taxon>
        <taxon>Pseudomonadati</taxon>
        <taxon>Pseudomonadota</taxon>
        <taxon>Alphaproteobacteria</taxon>
        <taxon>Sphingomonadales</taxon>
        <taxon>Sphingomonadaceae</taxon>
        <taxon>Sphingomonas</taxon>
    </lineage>
</organism>
<dbReference type="Proteomes" id="UP001500238">
    <property type="component" value="Unassembled WGS sequence"/>
</dbReference>
<protein>
    <submittedName>
        <fullName evidence="1">Uncharacterized protein</fullName>
    </submittedName>
</protein>
<comment type="caution">
    <text evidence="1">The sequence shown here is derived from an EMBL/GenBank/DDBJ whole genome shotgun (WGS) entry which is preliminary data.</text>
</comment>
<dbReference type="EMBL" id="BAAAES010000009">
    <property type="protein sequence ID" value="GAA0671207.1"/>
    <property type="molecule type" value="Genomic_DNA"/>
</dbReference>